<protein>
    <recommendedName>
        <fullName evidence="4">Molecular chaperone TorD</fullName>
    </recommendedName>
</protein>
<name>A0A1V4AS81_9BACT</name>
<proteinExistence type="predicted"/>
<organism evidence="2 3">
    <name type="scientific">Candidatus Brocadia carolinensis</name>
    <dbReference type="NCBI Taxonomy" id="1004156"/>
    <lineage>
        <taxon>Bacteria</taxon>
        <taxon>Pseudomonadati</taxon>
        <taxon>Planctomycetota</taxon>
        <taxon>Candidatus Brocadiia</taxon>
        <taxon>Candidatus Brocadiales</taxon>
        <taxon>Candidatus Brocadiaceae</taxon>
        <taxon>Candidatus Brocadia</taxon>
    </lineage>
</organism>
<dbReference type="PANTHER" id="PTHR34227:SF1">
    <property type="entry name" value="DIMETHYL SULFOXIDE REDUCTASE CHAPERONE-RELATED"/>
    <property type="match status" value="1"/>
</dbReference>
<gene>
    <name evidence="2" type="ORF">AYP45_11995</name>
</gene>
<dbReference type="STRING" id="1004156.AYP45_11995"/>
<dbReference type="Gene3D" id="1.10.3480.10">
    <property type="entry name" value="TorD-like"/>
    <property type="match status" value="1"/>
</dbReference>
<accession>A0A1V4AS81</accession>
<evidence type="ECO:0000256" key="1">
    <source>
        <dbReference type="ARBA" id="ARBA00023186"/>
    </source>
</evidence>
<dbReference type="SUPFAM" id="SSF89155">
    <property type="entry name" value="TorD-like"/>
    <property type="match status" value="1"/>
</dbReference>
<dbReference type="Pfam" id="PF02613">
    <property type="entry name" value="Nitrate_red_del"/>
    <property type="match status" value="1"/>
</dbReference>
<dbReference type="InterPro" id="IPR050289">
    <property type="entry name" value="TorD/DmsD_chaperones"/>
</dbReference>
<evidence type="ECO:0000313" key="3">
    <source>
        <dbReference type="Proteomes" id="UP000189681"/>
    </source>
</evidence>
<reference evidence="2 3" key="1">
    <citation type="journal article" date="2017" name="Water Res.">
        <title>Discovery and metagenomic analysis of an anammox bacterial enrichment related to Candidatus "Brocadia caroliniensis" in a full-scale glycerol-fed nitritation-denitritation separate centrate treatment process.</title>
        <authorList>
            <person name="Park H."/>
            <person name="Brotto A.C."/>
            <person name="van Loosdrecht M.C."/>
            <person name="Chandran K."/>
        </authorList>
    </citation>
    <scope>NUCLEOTIDE SEQUENCE [LARGE SCALE GENOMIC DNA]</scope>
    <source>
        <strain evidence="2">26THWARD</strain>
    </source>
</reference>
<dbReference type="AlphaFoldDB" id="A0A1V4AS81"/>
<keyword evidence="1" id="KW-0143">Chaperone</keyword>
<evidence type="ECO:0008006" key="4">
    <source>
        <dbReference type="Google" id="ProtNLM"/>
    </source>
</evidence>
<dbReference type="InterPro" id="IPR036411">
    <property type="entry name" value="TorD-like_sf"/>
</dbReference>
<dbReference type="PANTHER" id="PTHR34227">
    <property type="entry name" value="CHAPERONE PROTEIN YCDY"/>
    <property type="match status" value="1"/>
</dbReference>
<evidence type="ECO:0000313" key="2">
    <source>
        <dbReference type="EMBL" id="OOP55984.1"/>
    </source>
</evidence>
<dbReference type="Proteomes" id="UP000189681">
    <property type="component" value="Unassembled WGS sequence"/>
</dbReference>
<dbReference type="InterPro" id="IPR020945">
    <property type="entry name" value="DMSO/NO3_reduct_chaperone"/>
</dbReference>
<sequence length="249" mass="28920">MKKLIKKRSFHTVILRVSQMSLSTSHAESIQRSYLYKLLALGFRYPTPETFKTFQNGEFLAGLWDTISSLPHGKFINAEQVEQSKTAQNDLRKSTIEDFTIKVVHTFDIGTPEPPCPPYEGFHRNGSRTAIMLDITEFYRHFDLTVSKKEGKRELPDHLCAELEFLHFLTFKEAQSKINENSEFLAGYLLAQKDFLNRHPVQWIPKFCDLLCNRADIPFYNVLARITVTFITHELELVTSRIKPFSKEE</sequence>
<comment type="caution">
    <text evidence="2">The sequence shown here is derived from an EMBL/GenBank/DDBJ whole genome shotgun (WGS) entry which is preliminary data.</text>
</comment>
<dbReference type="EMBL" id="AYTS01000107">
    <property type="protein sequence ID" value="OOP55984.1"/>
    <property type="molecule type" value="Genomic_DNA"/>
</dbReference>